<evidence type="ECO:0000256" key="4">
    <source>
        <dbReference type="ARBA" id="ARBA00022989"/>
    </source>
</evidence>
<feature type="transmembrane region" description="Helical" evidence="7">
    <location>
        <begin position="64"/>
        <end position="82"/>
    </location>
</feature>
<evidence type="ECO:0000259" key="8">
    <source>
        <dbReference type="Pfam" id="PF01529"/>
    </source>
</evidence>
<evidence type="ECO:0000256" key="2">
    <source>
        <dbReference type="ARBA" id="ARBA00022679"/>
    </source>
</evidence>
<gene>
    <name evidence="9" type="ORF">NSCI0253_LOCUS33833</name>
</gene>
<accession>A0A7S1AMR3</accession>
<dbReference type="PANTHER" id="PTHR12246">
    <property type="entry name" value="PALMITOYLTRANSFERASE ZDHHC16"/>
    <property type="match status" value="1"/>
</dbReference>
<reference evidence="9" key="1">
    <citation type="submission" date="2021-01" db="EMBL/GenBank/DDBJ databases">
        <authorList>
            <person name="Corre E."/>
            <person name="Pelletier E."/>
            <person name="Niang G."/>
            <person name="Scheremetjew M."/>
            <person name="Finn R."/>
            <person name="Kale V."/>
            <person name="Holt S."/>
            <person name="Cochrane G."/>
            <person name="Meng A."/>
            <person name="Brown T."/>
            <person name="Cohen L."/>
        </authorList>
    </citation>
    <scope>NUCLEOTIDE SEQUENCE</scope>
</reference>
<evidence type="ECO:0000256" key="5">
    <source>
        <dbReference type="ARBA" id="ARBA00023136"/>
    </source>
</evidence>
<keyword evidence="2 7" id="KW-0808">Transferase</keyword>
<dbReference type="PROSITE" id="PS50216">
    <property type="entry name" value="DHHC"/>
    <property type="match status" value="1"/>
</dbReference>
<feature type="transmembrane region" description="Helical" evidence="7">
    <location>
        <begin position="102"/>
        <end position="119"/>
    </location>
</feature>
<feature type="domain" description="Palmitoyltransferase DHHC" evidence="8">
    <location>
        <begin position="154"/>
        <end position="248"/>
    </location>
</feature>
<comment type="subcellular location">
    <subcellularLocation>
        <location evidence="1">Membrane</location>
        <topology evidence="1">Multi-pass membrane protein</topology>
    </subcellularLocation>
</comment>
<dbReference type="GO" id="GO:0016020">
    <property type="term" value="C:membrane"/>
    <property type="evidence" value="ECO:0007669"/>
    <property type="project" value="UniProtKB-SubCell"/>
</dbReference>
<organism evidence="9">
    <name type="scientific">Noctiluca scintillans</name>
    <name type="common">Sea sparkle</name>
    <name type="synonym">Red tide dinoflagellate</name>
    <dbReference type="NCBI Taxonomy" id="2966"/>
    <lineage>
        <taxon>Eukaryota</taxon>
        <taxon>Sar</taxon>
        <taxon>Alveolata</taxon>
        <taxon>Dinophyceae</taxon>
        <taxon>Noctilucales</taxon>
        <taxon>Noctilucaceae</taxon>
        <taxon>Noctiluca</taxon>
    </lineage>
</organism>
<feature type="transmembrane region" description="Helical" evidence="7">
    <location>
        <begin position="200"/>
        <end position="228"/>
    </location>
</feature>
<sequence>MPGPGAEAKQRKTLDPSELELVHISSSSVLLDVDTSKNRRTLISTCRDQVVCVSSVVGRRWMDALCMGFVLAFEIVGHHYVLGELLQPRDSFFVILMRPVGVFINVLFLTSWAAVIFYGPGRVPSDGTSSLPVPLAAAMSVGQFNKCHPFGPEDGVCRSCAKWKPALAHHCSHCERCSLWMDHHCNFTGQCIGFRNFRCFLVWLCYTQILLFVLLVFCIRACAIHLPYRFWGKVRITLFSVICLGVVWAARNVLQTALVSVSGGWTSAVLESKFLEVVRTATAMKAETVWPSNEEAQEFQSAISGVRKNGSLKSPVAEPGVVANLVFVFGEPVSWRWCLPLVPGGLGDPLQPSCDVEACRSWSLLANGLQKCTEACSCTRARLETAKLMKRAADDEWKRRVKSIEASLTKVAS</sequence>
<comment type="domain">
    <text evidence="7">The DHHC domain is required for palmitoyltransferase activity.</text>
</comment>
<dbReference type="GO" id="GO:0019706">
    <property type="term" value="F:protein-cysteine S-palmitoyltransferase activity"/>
    <property type="evidence" value="ECO:0007669"/>
    <property type="project" value="UniProtKB-EC"/>
</dbReference>
<evidence type="ECO:0000256" key="6">
    <source>
        <dbReference type="ARBA" id="ARBA00023315"/>
    </source>
</evidence>
<dbReference type="AlphaFoldDB" id="A0A7S1AMR3"/>
<keyword evidence="5 7" id="KW-0472">Membrane</keyword>
<evidence type="ECO:0000256" key="3">
    <source>
        <dbReference type="ARBA" id="ARBA00022692"/>
    </source>
</evidence>
<comment type="catalytic activity">
    <reaction evidence="7">
        <text>L-cysteinyl-[protein] + hexadecanoyl-CoA = S-hexadecanoyl-L-cysteinyl-[protein] + CoA</text>
        <dbReference type="Rhea" id="RHEA:36683"/>
        <dbReference type="Rhea" id="RHEA-COMP:10131"/>
        <dbReference type="Rhea" id="RHEA-COMP:11032"/>
        <dbReference type="ChEBI" id="CHEBI:29950"/>
        <dbReference type="ChEBI" id="CHEBI:57287"/>
        <dbReference type="ChEBI" id="CHEBI:57379"/>
        <dbReference type="ChEBI" id="CHEBI:74151"/>
        <dbReference type="EC" id="2.3.1.225"/>
    </reaction>
</comment>
<feature type="transmembrane region" description="Helical" evidence="7">
    <location>
        <begin position="234"/>
        <end position="254"/>
    </location>
</feature>
<keyword evidence="4 7" id="KW-1133">Transmembrane helix</keyword>
<dbReference type="EC" id="2.3.1.225" evidence="7"/>
<dbReference type="InterPro" id="IPR001594">
    <property type="entry name" value="Palmitoyltrfase_DHHC"/>
</dbReference>
<name>A0A7S1AMR3_NOCSC</name>
<keyword evidence="3 7" id="KW-0812">Transmembrane</keyword>
<comment type="similarity">
    <text evidence="7">Belongs to the DHHC palmitoyltransferase family.</text>
</comment>
<keyword evidence="6 7" id="KW-0012">Acyltransferase</keyword>
<evidence type="ECO:0000256" key="1">
    <source>
        <dbReference type="ARBA" id="ARBA00004141"/>
    </source>
</evidence>
<dbReference type="Pfam" id="PF01529">
    <property type="entry name" value="DHHC"/>
    <property type="match status" value="1"/>
</dbReference>
<evidence type="ECO:0000256" key="7">
    <source>
        <dbReference type="RuleBase" id="RU079119"/>
    </source>
</evidence>
<protein>
    <recommendedName>
        <fullName evidence="7">Palmitoyltransferase</fullName>
        <ecNumber evidence="7">2.3.1.225</ecNumber>
    </recommendedName>
</protein>
<dbReference type="InterPro" id="IPR039859">
    <property type="entry name" value="PFA4/ZDH16/20/ERF2-like"/>
</dbReference>
<dbReference type="EMBL" id="HBFQ01047499">
    <property type="protein sequence ID" value="CAD8859479.1"/>
    <property type="molecule type" value="Transcribed_RNA"/>
</dbReference>
<evidence type="ECO:0000313" key="9">
    <source>
        <dbReference type="EMBL" id="CAD8859479.1"/>
    </source>
</evidence>
<proteinExistence type="inferred from homology"/>